<keyword evidence="3" id="KW-1185">Reference proteome</keyword>
<name>A0A7W8B555_STRST</name>
<evidence type="ECO:0000256" key="1">
    <source>
        <dbReference type="SAM" id="Phobius"/>
    </source>
</evidence>
<keyword evidence="1" id="KW-0812">Transmembrane</keyword>
<reference evidence="2 3" key="1">
    <citation type="submission" date="2020-08" db="EMBL/GenBank/DDBJ databases">
        <title>Genomic Encyclopedia of Type Strains, Phase III (KMG-III): the genomes of soil and plant-associated and newly described type strains.</title>
        <authorList>
            <person name="Whitman W."/>
        </authorList>
    </citation>
    <scope>NUCLEOTIDE SEQUENCE [LARGE SCALE GENOMIC DNA]</scope>
    <source>
        <strain evidence="2 3">CECT 3146</strain>
    </source>
</reference>
<dbReference type="RefSeq" id="WP_170316435.1">
    <property type="nucleotide sequence ID" value="NZ_BMSQ01000019.1"/>
</dbReference>
<proteinExistence type="predicted"/>
<comment type="caution">
    <text evidence="2">The sequence shown here is derived from an EMBL/GenBank/DDBJ whole genome shotgun (WGS) entry which is preliminary data.</text>
</comment>
<protein>
    <submittedName>
        <fullName evidence="2">Uncharacterized protein</fullName>
    </submittedName>
</protein>
<gene>
    <name evidence="2" type="ORF">FHS40_008183</name>
</gene>
<organism evidence="2 3">
    <name type="scientific">Streptomyces spectabilis</name>
    <dbReference type="NCBI Taxonomy" id="68270"/>
    <lineage>
        <taxon>Bacteria</taxon>
        <taxon>Bacillati</taxon>
        <taxon>Actinomycetota</taxon>
        <taxon>Actinomycetes</taxon>
        <taxon>Kitasatosporales</taxon>
        <taxon>Streptomycetaceae</taxon>
        <taxon>Streptomyces</taxon>
    </lineage>
</organism>
<dbReference type="AlphaFoldDB" id="A0A7W8B555"/>
<keyword evidence="1" id="KW-0472">Membrane</keyword>
<evidence type="ECO:0000313" key="2">
    <source>
        <dbReference type="EMBL" id="MBB5109057.1"/>
    </source>
</evidence>
<dbReference type="EMBL" id="JACHJD010000023">
    <property type="protein sequence ID" value="MBB5109057.1"/>
    <property type="molecule type" value="Genomic_DNA"/>
</dbReference>
<dbReference type="Proteomes" id="UP000549009">
    <property type="component" value="Unassembled WGS sequence"/>
</dbReference>
<evidence type="ECO:0000313" key="3">
    <source>
        <dbReference type="Proteomes" id="UP000549009"/>
    </source>
</evidence>
<sequence length="57" mass="6305">MGQTTLPPRRARTAAEHKDLSRIILFYALALSVLLIAIAALIMGIAWSDLVDNSRRI</sequence>
<feature type="transmembrane region" description="Helical" evidence="1">
    <location>
        <begin position="24"/>
        <end position="47"/>
    </location>
</feature>
<keyword evidence="1" id="KW-1133">Transmembrane helix</keyword>
<accession>A0A7W8B555</accession>